<feature type="transmembrane region" description="Helical" evidence="1">
    <location>
        <begin position="20"/>
        <end position="40"/>
    </location>
</feature>
<keyword evidence="1" id="KW-0812">Transmembrane</keyword>
<protein>
    <recommendedName>
        <fullName evidence="4">Reverse transcriptase domain-containing protein</fullName>
    </recommendedName>
</protein>
<name>A0A060XW36_ONCMY</name>
<reference evidence="2" key="1">
    <citation type="journal article" date="2014" name="Nat. Commun.">
        <title>The rainbow trout genome provides novel insights into evolution after whole-genome duplication in vertebrates.</title>
        <authorList>
            <person name="Berthelot C."/>
            <person name="Brunet F."/>
            <person name="Chalopin D."/>
            <person name="Juanchich A."/>
            <person name="Bernard M."/>
            <person name="Noel B."/>
            <person name="Bento P."/>
            <person name="Da Silva C."/>
            <person name="Labadie K."/>
            <person name="Alberti A."/>
            <person name="Aury J.M."/>
            <person name="Louis A."/>
            <person name="Dehais P."/>
            <person name="Bardou P."/>
            <person name="Montfort J."/>
            <person name="Klopp C."/>
            <person name="Cabau C."/>
            <person name="Gaspin C."/>
            <person name="Thorgaard G.H."/>
            <person name="Boussaha M."/>
            <person name="Quillet E."/>
            <person name="Guyomard R."/>
            <person name="Galiana D."/>
            <person name="Bobe J."/>
            <person name="Volff J.N."/>
            <person name="Genet C."/>
            <person name="Wincker P."/>
            <person name="Jaillon O."/>
            <person name="Roest Crollius H."/>
            <person name="Guiguen Y."/>
        </authorList>
    </citation>
    <scope>NUCLEOTIDE SEQUENCE [LARGE SCALE GENOMIC DNA]</scope>
</reference>
<evidence type="ECO:0000313" key="3">
    <source>
        <dbReference type="Proteomes" id="UP000193380"/>
    </source>
</evidence>
<feature type="transmembrane region" description="Helical" evidence="1">
    <location>
        <begin position="61"/>
        <end position="81"/>
    </location>
</feature>
<keyword evidence="1" id="KW-0472">Membrane</keyword>
<accession>A0A060XW36</accession>
<sequence length="262" mass="29001">MNPVLMGHLHPFFLFFPKHLSVLSLINFLVISLRTTFLTLTSQASRWVTQPRPLFIVSWRLFALPKLTLSVLILLHLSAAFDTVNYPTLSGLGVSGSAHSWIESYLAGRSYQVATHISACLADISTWMWAHHLSLNLNKTELIFLPGKACPLKDLSITVDNSTVSPSQSAKNLGVTLDNNLLFSANIKAVTRSCRFILYNIRRARPYLTQEAAQFLIQALVLSLLDYCNSPLAGLPACAIKPLQLIQNTAAHLFQPSQVLSC</sequence>
<dbReference type="Proteomes" id="UP000193380">
    <property type="component" value="Unassembled WGS sequence"/>
</dbReference>
<gene>
    <name evidence="2" type="ORF">GSONMT00027348001</name>
</gene>
<reference evidence="2" key="2">
    <citation type="submission" date="2014-03" db="EMBL/GenBank/DDBJ databases">
        <authorList>
            <person name="Genoscope - CEA"/>
        </authorList>
    </citation>
    <scope>NUCLEOTIDE SEQUENCE</scope>
</reference>
<evidence type="ECO:0000256" key="1">
    <source>
        <dbReference type="SAM" id="Phobius"/>
    </source>
</evidence>
<dbReference type="PANTHER" id="PTHR33332">
    <property type="entry name" value="REVERSE TRANSCRIPTASE DOMAIN-CONTAINING PROTEIN"/>
    <property type="match status" value="1"/>
</dbReference>
<dbReference type="STRING" id="8022.A0A060XW36"/>
<evidence type="ECO:0008006" key="4">
    <source>
        <dbReference type="Google" id="ProtNLM"/>
    </source>
</evidence>
<keyword evidence="1" id="KW-1133">Transmembrane helix</keyword>
<proteinExistence type="predicted"/>
<evidence type="ECO:0000313" key="2">
    <source>
        <dbReference type="EMBL" id="CDQ83873.1"/>
    </source>
</evidence>
<organism evidence="2 3">
    <name type="scientific">Oncorhynchus mykiss</name>
    <name type="common">Rainbow trout</name>
    <name type="synonym">Salmo gairdneri</name>
    <dbReference type="NCBI Taxonomy" id="8022"/>
    <lineage>
        <taxon>Eukaryota</taxon>
        <taxon>Metazoa</taxon>
        <taxon>Chordata</taxon>
        <taxon>Craniata</taxon>
        <taxon>Vertebrata</taxon>
        <taxon>Euteleostomi</taxon>
        <taxon>Actinopterygii</taxon>
        <taxon>Neopterygii</taxon>
        <taxon>Teleostei</taxon>
        <taxon>Protacanthopterygii</taxon>
        <taxon>Salmoniformes</taxon>
        <taxon>Salmonidae</taxon>
        <taxon>Salmoninae</taxon>
        <taxon>Oncorhynchus</taxon>
    </lineage>
</organism>
<dbReference type="EMBL" id="FR906276">
    <property type="protein sequence ID" value="CDQ83873.1"/>
    <property type="molecule type" value="Genomic_DNA"/>
</dbReference>
<dbReference type="PaxDb" id="8022-A0A060XW36"/>
<dbReference type="AlphaFoldDB" id="A0A060XW36"/>